<dbReference type="SMART" id="SM00394">
    <property type="entry name" value="RIIa"/>
    <property type="match status" value="1"/>
</dbReference>
<gene>
    <name evidence="6" type="ORF">PBRA_007602</name>
    <name evidence="7" type="ORF">PLBR_LOCUS9258</name>
</gene>
<dbReference type="CDD" id="cd22985">
    <property type="entry name" value="DD_CrRSP11-like"/>
    <property type="match status" value="1"/>
</dbReference>
<evidence type="ECO:0000256" key="4">
    <source>
        <dbReference type="ARBA" id="ARBA00035651"/>
    </source>
</evidence>
<accession>A0A0G4IWZ6</accession>
<dbReference type="GO" id="GO:0031514">
    <property type="term" value="C:motile cilium"/>
    <property type="evidence" value="ECO:0007669"/>
    <property type="project" value="UniProtKB-SubCell"/>
</dbReference>
<organism evidence="6 8">
    <name type="scientific">Plasmodiophora brassicae</name>
    <name type="common">Clubroot disease agent</name>
    <dbReference type="NCBI Taxonomy" id="37360"/>
    <lineage>
        <taxon>Eukaryota</taxon>
        <taxon>Sar</taxon>
        <taxon>Rhizaria</taxon>
        <taxon>Endomyxa</taxon>
        <taxon>Phytomyxea</taxon>
        <taxon>Plasmodiophorida</taxon>
        <taxon>Plasmodiophoridae</taxon>
        <taxon>Plasmodiophora</taxon>
    </lineage>
</organism>
<keyword evidence="3" id="KW-0966">Cell projection</keyword>
<geneLocation type="mitochondrion" evidence="7"/>
<dbReference type="Gene3D" id="1.20.890.10">
    <property type="entry name" value="cAMP-dependent protein kinase regulatory subunit, dimerization-anchoring domain"/>
    <property type="match status" value="1"/>
</dbReference>
<evidence type="ECO:0000313" key="6">
    <source>
        <dbReference type="EMBL" id="CEO99868.1"/>
    </source>
</evidence>
<feature type="domain" description="RIIa" evidence="5">
    <location>
        <begin position="15"/>
        <end position="52"/>
    </location>
</feature>
<evidence type="ECO:0000259" key="5">
    <source>
        <dbReference type="SMART" id="SM00394"/>
    </source>
</evidence>
<evidence type="ECO:0000313" key="7">
    <source>
        <dbReference type="EMBL" id="SPR02043.1"/>
    </source>
</evidence>
<comment type="subcellular location">
    <subcellularLocation>
        <location evidence="1">Cell projection</location>
        <location evidence="1">Cilium</location>
        <location evidence="1">Flagellum</location>
    </subcellularLocation>
</comment>
<reference evidence="7 9" key="2">
    <citation type="submission" date="2018-03" db="EMBL/GenBank/DDBJ databases">
        <authorList>
            <person name="Fogelqvist J."/>
        </authorList>
    </citation>
    <scope>NUCLEOTIDE SEQUENCE [LARGE SCALE GENOMIC DNA]</scope>
</reference>
<dbReference type="OMA" id="CKPNDIV"/>
<evidence type="ECO:0000313" key="8">
    <source>
        <dbReference type="Proteomes" id="UP000039324"/>
    </source>
</evidence>
<evidence type="ECO:0000256" key="1">
    <source>
        <dbReference type="ARBA" id="ARBA00004230"/>
    </source>
</evidence>
<dbReference type="Pfam" id="PF02197">
    <property type="entry name" value="RIIa"/>
    <property type="match status" value="1"/>
</dbReference>
<dbReference type="Proteomes" id="UP000039324">
    <property type="component" value="Unassembled WGS sequence"/>
</dbReference>
<dbReference type="PANTHER" id="PTHR14952:SF9">
    <property type="entry name" value="EF-HAND DOMAIN-CONTAINING PROTEIN"/>
    <property type="match status" value="1"/>
</dbReference>
<keyword evidence="2" id="KW-0969">Cilium</keyword>
<keyword evidence="8" id="KW-1185">Reference proteome</keyword>
<dbReference type="AlphaFoldDB" id="A0A0G4IWZ6"/>
<protein>
    <recommendedName>
        <fullName evidence="5">RIIa domain-containing protein</fullName>
    </recommendedName>
</protein>
<proteinExistence type="inferred from homology"/>
<keyword evidence="7" id="KW-0496">Mitochondrion</keyword>
<evidence type="ECO:0000256" key="3">
    <source>
        <dbReference type="ARBA" id="ARBA00023273"/>
    </source>
</evidence>
<dbReference type="EMBL" id="CDSF01000094">
    <property type="protein sequence ID" value="CEO99868.1"/>
    <property type="molecule type" value="Genomic_DNA"/>
</dbReference>
<evidence type="ECO:0000256" key="2">
    <source>
        <dbReference type="ARBA" id="ARBA00022846"/>
    </source>
</evidence>
<dbReference type="SUPFAM" id="SSF47391">
    <property type="entry name" value="Dimerization-anchoring domain of cAMP-dependent PK regulatory subunit"/>
    <property type="match status" value="1"/>
</dbReference>
<comment type="similarity">
    <text evidence="4">Belongs to the ropporin family.</text>
</comment>
<dbReference type="PANTHER" id="PTHR14952">
    <property type="entry name" value="ROPPORIN-1-LIKE PROTEIN"/>
    <property type="match status" value="1"/>
</dbReference>
<dbReference type="Proteomes" id="UP000290189">
    <property type="component" value="Unassembled WGS sequence"/>
</dbReference>
<name>A0A0G4IWZ6_PLABS</name>
<dbReference type="InterPro" id="IPR003117">
    <property type="entry name" value="cAMP_dep_PK_reg_su_I/II_a/b"/>
</dbReference>
<evidence type="ECO:0000313" key="9">
    <source>
        <dbReference type="Proteomes" id="UP000290189"/>
    </source>
</evidence>
<dbReference type="OrthoDB" id="10067602at2759"/>
<sequence length="68" mass="7640">MSDRIYSAEQIVVPPELPHLLKAFTKEVIRHHPPDIVSFSRDYFAALSKGEVDQFLKTLAEAAKSNDA</sequence>
<dbReference type="EMBL" id="OVEO01000020">
    <property type="protein sequence ID" value="SPR02043.1"/>
    <property type="molecule type" value="Genomic_DNA"/>
</dbReference>
<reference evidence="6 8" key="1">
    <citation type="submission" date="2015-02" db="EMBL/GenBank/DDBJ databases">
        <authorList>
            <person name="Chooi Y.-H."/>
        </authorList>
    </citation>
    <scope>NUCLEOTIDE SEQUENCE [LARGE SCALE GENOMIC DNA]</scope>
    <source>
        <strain evidence="6">E3</strain>
    </source>
</reference>
<keyword evidence="2" id="KW-0282">Flagellum</keyword>